<dbReference type="PANTHER" id="PTHR31008:SF2">
    <property type="entry name" value="COP1-INTERACTING PROTEIN-LIKE PROTEIN"/>
    <property type="match status" value="1"/>
</dbReference>
<feature type="compositionally biased region" description="Polar residues" evidence="1">
    <location>
        <begin position="1185"/>
        <end position="1196"/>
    </location>
</feature>
<feature type="compositionally biased region" description="Polar residues" evidence="1">
    <location>
        <begin position="291"/>
        <end position="313"/>
    </location>
</feature>
<feature type="region of interest" description="Disordered" evidence="1">
    <location>
        <begin position="376"/>
        <end position="521"/>
    </location>
</feature>
<feature type="compositionally biased region" description="Basic and acidic residues" evidence="1">
    <location>
        <begin position="779"/>
        <end position="795"/>
    </location>
</feature>
<feature type="compositionally biased region" description="Basic residues" evidence="1">
    <location>
        <begin position="488"/>
        <end position="502"/>
    </location>
</feature>
<feature type="compositionally biased region" description="Basic and acidic residues" evidence="1">
    <location>
        <begin position="947"/>
        <end position="960"/>
    </location>
</feature>
<keyword evidence="2" id="KW-1185">Reference proteome</keyword>
<evidence type="ECO:0000313" key="3">
    <source>
        <dbReference type="RefSeq" id="XP_023006314.1"/>
    </source>
</evidence>
<dbReference type="KEGG" id="cmax:111499086"/>
<feature type="compositionally biased region" description="Polar residues" evidence="1">
    <location>
        <begin position="857"/>
        <end position="874"/>
    </location>
</feature>
<accession>A0A6J1L1U5</accession>
<organism evidence="2 3">
    <name type="scientific">Cucurbita maxima</name>
    <name type="common">Pumpkin</name>
    <name type="synonym">Winter squash</name>
    <dbReference type="NCBI Taxonomy" id="3661"/>
    <lineage>
        <taxon>Eukaryota</taxon>
        <taxon>Viridiplantae</taxon>
        <taxon>Streptophyta</taxon>
        <taxon>Embryophyta</taxon>
        <taxon>Tracheophyta</taxon>
        <taxon>Spermatophyta</taxon>
        <taxon>Magnoliopsida</taxon>
        <taxon>eudicotyledons</taxon>
        <taxon>Gunneridae</taxon>
        <taxon>Pentapetalae</taxon>
        <taxon>rosids</taxon>
        <taxon>fabids</taxon>
        <taxon>Cucurbitales</taxon>
        <taxon>Cucurbitaceae</taxon>
        <taxon>Cucurbiteae</taxon>
        <taxon>Cucurbita</taxon>
    </lineage>
</organism>
<dbReference type="OrthoDB" id="1928292at2759"/>
<feature type="region of interest" description="Disordered" evidence="1">
    <location>
        <begin position="843"/>
        <end position="1042"/>
    </location>
</feature>
<protein>
    <submittedName>
        <fullName evidence="3">COP1-interacting protein 7-like isoform X1</fullName>
    </submittedName>
</protein>
<feature type="compositionally biased region" description="Basic and acidic residues" evidence="1">
    <location>
        <begin position="1231"/>
        <end position="1240"/>
    </location>
</feature>
<feature type="compositionally biased region" description="Basic and acidic residues" evidence="1">
    <location>
        <begin position="995"/>
        <end position="1042"/>
    </location>
</feature>
<feature type="compositionally biased region" description="Polar residues" evidence="1">
    <location>
        <begin position="900"/>
        <end position="921"/>
    </location>
</feature>
<dbReference type="Proteomes" id="UP000504608">
    <property type="component" value="Unplaced"/>
</dbReference>
<feature type="region of interest" description="Disordered" evidence="1">
    <location>
        <begin position="279"/>
        <end position="329"/>
    </location>
</feature>
<feature type="region of interest" description="Disordered" evidence="1">
    <location>
        <begin position="1151"/>
        <end position="1261"/>
    </location>
</feature>
<feature type="compositionally biased region" description="Polar residues" evidence="1">
    <location>
        <begin position="974"/>
        <end position="984"/>
    </location>
</feature>
<feature type="compositionally biased region" description="Polar residues" evidence="1">
    <location>
        <begin position="506"/>
        <end position="515"/>
    </location>
</feature>
<feature type="compositionally biased region" description="Basic and acidic residues" evidence="1">
    <location>
        <begin position="378"/>
        <end position="405"/>
    </location>
</feature>
<feature type="region of interest" description="Disordered" evidence="1">
    <location>
        <begin position="621"/>
        <end position="642"/>
    </location>
</feature>
<feature type="compositionally biased region" description="Basic and acidic residues" evidence="1">
    <location>
        <begin position="417"/>
        <end position="434"/>
    </location>
</feature>
<feature type="region of interest" description="Disordered" evidence="1">
    <location>
        <begin position="696"/>
        <end position="815"/>
    </location>
</feature>
<name>A0A6J1L1U5_CUCMA</name>
<gene>
    <name evidence="3" type="primary">LOC111499086</name>
</gene>
<reference evidence="3" key="1">
    <citation type="submission" date="2025-08" db="UniProtKB">
        <authorList>
            <consortium name="RefSeq"/>
        </authorList>
    </citation>
    <scope>IDENTIFICATION</scope>
    <source>
        <tissue evidence="3">Young leaves</tissue>
    </source>
</reference>
<evidence type="ECO:0000256" key="1">
    <source>
        <dbReference type="SAM" id="MobiDB-lite"/>
    </source>
</evidence>
<dbReference type="PANTHER" id="PTHR31008">
    <property type="entry name" value="COP1-INTERACTING PROTEIN-RELATED"/>
    <property type="match status" value="1"/>
</dbReference>
<feature type="region of interest" description="Disordered" evidence="1">
    <location>
        <begin position="115"/>
        <end position="148"/>
    </location>
</feature>
<dbReference type="RefSeq" id="XP_023006314.1">
    <property type="nucleotide sequence ID" value="XM_023150546.1"/>
</dbReference>
<feature type="region of interest" description="Disordered" evidence="1">
    <location>
        <begin position="1275"/>
        <end position="1374"/>
    </location>
</feature>
<evidence type="ECO:0000313" key="2">
    <source>
        <dbReference type="Proteomes" id="UP000504608"/>
    </source>
</evidence>
<feature type="compositionally biased region" description="Basic and acidic residues" evidence="1">
    <location>
        <begin position="543"/>
        <end position="555"/>
    </location>
</feature>
<feature type="region of interest" description="Disordered" evidence="1">
    <location>
        <begin position="543"/>
        <end position="575"/>
    </location>
</feature>
<proteinExistence type="predicted"/>
<feature type="compositionally biased region" description="Polar residues" evidence="1">
    <location>
        <begin position="1338"/>
        <end position="1357"/>
    </location>
</feature>
<feature type="compositionally biased region" description="Polar residues" evidence="1">
    <location>
        <begin position="708"/>
        <end position="720"/>
    </location>
</feature>
<feature type="compositionally biased region" description="Polar residues" evidence="1">
    <location>
        <begin position="881"/>
        <end position="891"/>
    </location>
</feature>
<feature type="compositionally biased region" description="Polar residues" evidence="1">
    <location>
        <begin position="1311"/>
        <end position="1329"/>
    </location>
</feature>
<feature type="compositionally biased region" description="Polar residues" evidence="1">
    <location>
        <begin position="1242"/>
        <end position="1256"/>
    </location>
</feature>
<sequence length="1374" mass="150855">MKSSTRLDSATFQLTPTRTRCDLILSANRKSEKIASGLLNPFLAHLKTAQEQMARGGYSIILEPDPRSDRTWFTKGTMERFVRFVSTPEILERVYTIESEILQIEEAIVIQGNSDMGPNVVDDKQGKPTKPTESATEGSKINGASKPLLDGNEEKAIVLYKPDAKSLEANGHMMSEENSKAQLLKVLETRKTMLQKEQGMAFARAVAAGFDIDRLSPLISFANSFGASRLMDACIKFKELWKRKHESGQWLEIEAAEALSSRADFSPSMNASGIILTSMTDKQTESREALSESQSEPSPTNKGNASADGNTRTPMMYQSPPGHQEYLQGQYPHHVYPPWPINSPPGALPVFQGYPMQGMPYYQNYAGSSPFFHPHYPVTEDSRPGDGKKMGGKRHSMDSGDKSMEPEAWESNASETRTPDDAESEHEASEDPRKAGRSGKKKSSVVVIRNINYIASKRHNSSGSETDSRSDSESGEDGDSQAISPELKHKKSPRSSRSKGKHLNFGDQSNTSAKTVSPEADGHWQAFQSLLLRDADGDKHHADQSLFTLERETKQKKQQNKVGDDPLIAQGWSKNEIRENGATDIDRVGGRINRMSRASNDELLTSRGDSLSGDGHLNVQATELDGGRNGYRRPGSDDFIVYGQKGQTHSNAYSDPLAAGGFDNTKMSYDKSSSNNLDGDSYIVTLRSTSMDAVGKEGRSAVDMDSEFPSSNRKAENLSNRVADYEPDVLNLVPKRETENEPAGGYDPASEYEMQVHAGRVQAVNKKKEMVTDVKQGTKRLDNDRKPKVTPDRKTGGPIRKGKPSKLSPLDEARARAEKLRSYKADLQKLKKEKEEEAIKRIETLKLERQKRIAARGNNSNTAAQSSLPSQQTRKLLPTKMSPSSQKGSKFSDSDPGPSSPLQRFSIRTASIGSNDSNSAAKPSRLNGINHLAGNRLSQSVPSLNKLKKENSEAPHDKKVSMARIRRLSEPKMSISNHSTSFKARSTEPALKAKLTNETEGKKKISNETDSKKKVSNETDSKRKISNETDSEKKVSNETDSKKKISAIMNLDKSKAATLPELKIRTPKGPGATIGNSLAKEMTQSVNCSSVSDVACASMEKITAKVSHHNELDDNPVVEKTVVMHECEKPSIRTGPASQDNLCDRRTYSKHKMEGKTDIPSEYSATNALNPQIKVSGVNREPIKRQSQGQLSSREVTVNGADQEAQNFSSPTTTEKLYKAPHARVSSFEDPYTRISEHGKATPSNLESAASGTETAKSYVPDHGNALLEKIPEVLEKPEAKKSSKGLGLFLKFGRKNQSPATDEHNDESDNTSATGSEANDVGTNTTPHNEAVPTLKNLISQDKTPTACKTQKSSRAFSLLSPFRSKNSEKRTA</sequence>
<dbReference type="GeneID" id="111499086"/>
<feature type="compositionally biased region" description="Polar residues" evidence="1">
    <location>
        <begin position="1204"/>
        <end position="1215"/>
    </location>
</feature>